<keyword evidence="4" id="KW-0479">Metal-binding</keyword>
<sequence>MLKLKVLDELGKPYNIFTDYVESGAIDQFVKVMQQEDVVKGALMPDVHSGYVMPIGGVVATKGTIYPAFVGYDIGCGVSAVQIGLSKQELEERAGEIADVIRQVVPVGFNVHHHNFNPESLSRRVGRPPECIRDLVDSHLNQVATLGGGNHFIEIGYDERDNTWLSIHSGSRGLGHTVASRFMDASGGEGVCPIGVDTQLGRDYIGSLNYCLAWALYNREKMMRNICEALKVVFYDSTMVNRNHNHAEEKDGLWIHRKGATHAEKDMLGIIPSNMRDGVFLVRGLGNDDSLCSSSHGAGRVMSRSKAKKTYTLEEFRSSMGDMKLDGMTVDEKRIDESPMAYKDINEVMENQKELIEVIHHIKPIVNVKG</sequence>
<dbReference type="InterPro" id="IPR036025">
    <property type="entry name" value="RtcB-like_sf"/>
</dbReference>
<comment type="caution">
    <text evidence="10">The sequence shown here is derived from an EMBL/GenBank/DDBJ whole genome shotgun (WGS) entry which is preliminary data.</text>
</comment>
<evidence type="ECO:0000256" key="8">
    <source>
        <dbReference type="ARBA" id="ARBA00023211"/>
    </source>
</evidence>
<dbReference type="PANTHER" id="PTHR43749:SF2">
    <property type="entry name" value="RNA-SPLICING LIGASE RTCB"/>
    <property type="match status" value="1"/>
</dbReference>
<dbReference type="PANTHER" id="PTHR43749">
    <property type="entry name" value="RNA-SPLICING LIGASE RTCB"/>
    <property type="match status" value="1"/>
</dbReference>
<dbReference type="InterPro" id="IPR001233">
    <property type="entry name" value="RtcB"/>
</dbReference>
<reference evidence="10" key="1">
    <citation type="submission" date="2022-08" db="EMBL/GenBank/DDBJ databases">
        <authorList>
            <person name="Deng Y."/>
            <person name="Han X.-F."/>
            <person name="Zhang Y.-Q."/>
        </authorList>
    </citation>
    <scope>NUCLEOTIDE SEQUENCE</scope>
    <source>
        <strain evidence="10">CPCC 203386</strain>
    </source>
</reference>
<evidence type="ECO:0000256" key="5">
    <source>
        <dbReference type="ARBA" id="ARBA00022741"/>
    </source>
</evidence>
<evidence type="ECO:0000256" key="6">
    <source>
        <dbReference type="ARBA" id="ARBA00022800"/>
    </source>
</evidence>
<evidence type="ECO:0000256" key="2">
    <source>
        <dbReference type="ARBA" id="ARBA00012726"/>
    </source>
</evidence>
<evidence type="ECO:0000256" key="1">
    <source>
        <dbReference type="ARBA" id="ARBA00001936"/>
    </source>
</evidence>
<protein>
    <recommendedName>
        <fullName evidence="2">3'-phosphate/5'-hydroxy nucleic acid ligase</fullName>
        <ecNumber evidence="2">6.5.1.8</ecNumber>
    </recommendedName>
</protein>
<comment type="catalytic activity">
    <reaction evidence="9">
        <text>a 3'-end 3'-phospho-ribonucleotide-RNA + a 5'-end dephospho-ribonucleoside-RNA + GTP = a ribonucleotidyl-ribonucleotide-RNA + GMP + diphosphate</text>
        <dbReference type="Rhea" id="RHEA:68076"/>
        <dbReference type="Rhea" id="RHEA-COMP:10463"/>
        <dbReference type="Rhea" id="RHEA-COMP:13936"/>
        <dbReference type="Rhea" id="RHEA-COMP:17355"/>
        <dbReference type="ChEBI" id="CHEBI:33019"/>
        <dbReference type="ChEBI" id="CHEBI:37565"/>
        <dbReference type="ChEBI" id="CHEBI:58115"/>
        <dbReference type="ChEBI" id="CHEBI:83062"/>
        <dbReference type="ChEBI" id="CHEBI:138284"/>
        <dbReference type="ChEBI" id="CHEBI:173118"/>
        <dbReference type="EC" id="6.5.1.8"/>
    </reaction>
</comment>
<dbReference type="RefSeq" id="WP_259542549.1">
    <property type="nucleotide sequence ID" value="NZ_JANLCJ010000046.1"/>
</dbReference>
<evidence type="ECO:0000313" key="10">
    <source>
        <dbReference type="EMBL" id="MCS5736522.1"/>
    </source>
</evidence>
<dbReference type="SUPFAM" id="SSF103365">
    <property type="entry name" value="Hypothetical protein PH1602"/>
    <property type="match status" value="1"/>
</dbReference>
<dbReference type="EC" id="6.5.1.8" evidence="2"/>
<keyword evidence="6" id="KW-0692">RNA repair</keyword>
<comment type="cofactor">
    <cofactor evidence="1">
        <name>Mn(2+)</name>
        <dbReference type="ChEBI" id="CHEBI:29035"/>
    </cofactor>
</comment>
<proteinExistence type="predicted"/>
<keyword evidence="5" id="KW-0547">Nucleotide-binding</keyword>
<dbReference type="Proteomes" id="UP001165586">
    <property type="component" value="Unassembled WGS sequence"/>
</dbReference>
<evidence type="ECO:0000256" key="3">
    <source>
        <dbReference type="ARBA" id="ARBA00022598"/>
    </source>
</evidence>
<evidence type="ECO:0000256" key="4">
    <source>
        <dbReference type="ARBA" id="ARBA00022723"/>
    </source>
</evidence>
<keyword evidence="3" id="KW-0436">Ligase</keyword>
<dbReference type="EMBL" id="JANLCJ010000046">
    <property type="protein sequence ID" value="MCS5736522.1"/>
    <property type="molecule type" value="Genomic_DNA"/>
</dbReference>
<organism evidence="10 11">
    <name type="scientific">Herbiconiux daphne</name>
    <dbReference type="NCBI Taxonomy" id="2970914"/>
    <lineage>
        <taxon>Bacteria</taxon>
        <taxon>Bacillati</taxon>
        <taxon>Actinomycetota</taxon>
        <taxon>Actinomycetes</taxon>
        <taxon>Micrococcales</taxon>
        <taxon>Microbacteriaceae</taxon>
        <taxon>Herbiconiux</taxon>
    </lineage>
</organism>
<keyword evidence="7" id="KW-0342">GTP-binding</keyword>
<dbReference type="Gene3D" id="3.90.1860.10">
    <property type="entry name" value="tRNA-splicing ligase RtcB"/>
    <property type="match status" value="1"/>
</dbReference>
<dbReference type="InterPro" id="IPR052915">
    <property type="entry name" value="RtcB-like"/>
</dbReference>
<gene>
    <name evidence="10" type="ORF">N1032_22580</name>
</gene>
<evidence type="ECO:0000313" key="11">
    <source>
        <dbReference type="Proteomes" id="UP001165586"/>
    </source>
</evidence>
<keyword evidence="8" id="KW-0464">Manganese</keyword>
<dbReference type="Pfam" id="PF01139">
    <property type="entry name" value="RtcB"/>
    <property type="match status" value="2"/>
</dbReference>
<accession>A0ABT2H9B6</accession>
<evidence type="ECO:0000256" key="9">
    <source>
        <dbReference type="ARBA" id="ARBA00047746"/>
    </source>
</evidence>
<evidence type="ECO:0000256" key="7">
    <source>
        <dbReference type="ARBA" id="ARBA00023134"/>
    </source>
</evidence>
<name>A0ABT2H9B6_9MICO</name>
<keyword evidence="11" id="KW-1185">Reference proteome</keyword>